<evidence type="ECO:0000313" key="3">
    <source>
        <dbReference type="Proteomes" id="UP000299102"/>
    </source>
</evidence>
<dbReference type="GO" id="GO:0004190">
    <property type="term" value="F:aspartic-type endopeptidase activity"/>
    <property type="evidence" value="ECO:0007669"/>
    <property type="project" value="InterPro"/>
</dbReference>
<evidence type="ECO:0000256" key="1">
    <source>
        <dbReference type="SAM" id="MobiDB-lite"/>
    </source>
</evidence>
<dbReference type="Proteomes" id="UP000299102">
    <property type="component" value="Unassembled WGS sequence"/>
</dbReference>
<dbReference type="InterPro" id="IPR001969">
    <property type="entry name" value="Aspartic_peptidase_AS"/>
</dbReference>
<organism evidence="2 3">
    <name type="scientific">Eumeta variegata</name>
    <name type="common">Bagworm moth</name>
    <name type="synonym">Eumeta japonica</name>
    <dbReference type="NCBI Taxonomy" id="151549"/>
    <lineage>
        <taxon>Eukaryota</taxon>
        <taxon>Metazoa</taxon>
        <taxon>Ecdysozoa</taxon>
        <taxon>Arthropoda</taxon>
        <taxon>Hexapoda</taxon>
        <taxon>Insecta</taxon>
        <taxon>Pterygota</taxon>
        <taxon>Neoptera</taxon>
        <taxon>Endopterygota</taxon>
        <taxon>Lepidoptera</taxon>
        <taxon>Glossata</taxon>
        <taxon>Ditrysia</taxon>
        <taxon>Tineoidea</taxon>
        <taxon>Psychidae</taxon>
        <taxon>Oiketicinae</taxon>
        <taxon>Eumeta</taxon>
    </lineage>
</organism>
<evidence type="ECO:0008006" key="4">
    <source>
        <dbReference type="Google" id="ProtNLM"/>
    </source>
</evidence>
<dbReference type="AlphaFoldDB" id="A0A4C1ZAI3"/>
<evidence type="ECO:0000313" key="2">
    <source>
        <dbReference type="EMBL" id="GBP84144.1"/>
    </source>
</evidence>
<dbReference type="EMBL" id="BGZK01001660">
    <property type="protein sequence ID" value="GBP84144.1"/>
    <property type="molecule type" value="Genomic_DNA"/>
</dbReference>
<feature type="region of interest" description="Disordered" evidence="1">
    <location>
        <begin position="1"/>
        <end position="23"/>
    </location>
</feature>
<sequence>MPRIQNNEDAESDSIASPGTSNEVCRLPTKMPPFWSEKPIIWFAQVEVIAGQIAPTPELLADLAERVHEIAPPSLQVVSTSTVSAHASTTLENLTSGIAEIRRQMRQLTTHSYRQLRPKSRGHPQGRSRSKSHIRSDSSYRKYPTWQSLMVTDGCPNAPGRLFVTDCSTKMQFLVDTGSEICVFPRSAVQQQRAKTTYQLSAANGTTINTYGYINLEFDLSLRRDYPWRFVVADVT</sequence>
<gene>
    <name evidence="2" type="ORF">EVAR_49151_1</name>
</gene>
<protein>
    <recommendedName>
        <fullName evidence="4">Peptidase A2 domain-containing protein</fullName>
    </recommendedName>
</protein>
<keyword evidence="3" id="KW-1185">Reference proteome</keyword>
<feature type="region of interest" description="Disordered" evidence="1">
    <location>
        <begin position="109"/>
        <end position="139"/>
    </location>
</feature>
<feature type="compositionally biased region" description="Basic residues" evidence="1">
    <location>
        <begin position="114"/>
        <end position="133"/>
    </location>
</feature>
<name>A0A4C1ZAI3_EUMVA</name>
<feature type="compositionally biased region" description="Polar residues" evidence="1">
    <location>
        <begin position="14"/>
        <end position="23"/>
    </location>
</feature>
<comment type="caution">
    <text evidence="2">The sequence shown here is derived from an EMBL/GenBank/DDBJ whole genome shotgun (WGS) entry which is preliminary data.</text>
</comment>
<proteinExistence type="predicted"/>
<dbReference type="GO" id="GO:0006508">
    <property type="term" value="P:proteolysis"/>
    <property type="evidence" value="ECO:0007669"/>
    <property type="project" value="InterPro"/>
</dbReference>
<dbReference type="PROSITE" id="PS00141">
    <property type="entry name" value="ASP_PROTEASE"/>
    <property type="match status" value="1"/>
</dbReference>
<reference evidence="2 3" key="1">
    <citation type="journal article" date="2019" name="Commun. Biol.">
        <title>The bagworm genome reveals a unique fibroin gene that provides high tensile strength.</title>
        <authorList>
            <person name="Kono N."/>
            <person name="Nakamura H."/>
            <person name="Ohtoshi R."/>
            <person name="Tomita M."/>
            <person name="Numata K."/>
            <person name="Arakawa K."/>
        </authorList>
    </citation>
    <scope>NUCLEOTIDE SEQUENCE [LARGE SCALE GENOMIC DNA]</scope>
</reference>
<accession>A0A4C1ZAI3</accession>
<dbReference type="OrthoDB" id="6932368at2759"/>